<evidence type="ECO:0000313" key="3">
    <source>
        <dbReference type="RefSeq" id="XP_047738522.1"/>
    </source>
</evidence>
<dbReference type="AlphaFoldDB" id="A0A979FQ12"/>
<evidence type="ECO:0000313" key="2">
    <source>
        <dbReference type="Proteomes" id="UP000694843"/>
    </source>
</evidence>
<organism evidence="2 3">
    <name type="scientific">Hyalella azteca</name>
    <name type="common">Amphipod</name>
    <dbReference type="NCBI Taxonomy" id="294128"/>
    <lineage>
        <taxon>Eukaryota</taxon>
        <taxon>Metazoa</taxon>
        <taxon>Ecdysozoa</taxon>
        <taxon>Arthropoda</taxon>
        <taxon>Crustacea</taxon>
        <taxon>Multicrustacea</taxon>
        <taxon>Malacostraca</taxon>
        <taxon>Eumalacostraca</taxon>
        <taxon>Peracarida</taxon>
        <taxon>Amphipoda</taxon>
        <taxon>Senticaudata</taxon>
        <taxon>Talitrida</taxon>
        <taxon>Talitroidea</taxon>
        <taxon>Hyalellidae</taxon>
        <taxon>Hyalella</taxon>
    </lineage>
</organism>
<name>A0A979FQ12_HYAAZ</name>
<proteinExistence type="predicted"/>
<keyword evidence="1" id="KW-0732">Signal</keyword>
<gene>
    <name evidence="3" type="primary">LOC125178545</name>
</gene>
<reference evidence="3" key="1">
    <citation type="submission" date="2025-08" db="UniProtKB">
        <authorList>
            <consortium name="RefSeq"/>
        </authorList>
    </citation>
    <scope>IDENTIFICATION</scope>
    <source>
        <tissue evidence="3">Whole organism</tissue>
    </source>
</reference>
<dbReference type="KEGG" id="hazt:125178545"/>
<dbReference type="GeneID" id="125178545"/>
<dbReference type="Proteomes" id="UP000694843">
    <property type="component" value="Unplaced"/>
</dbReference>
<evidence type="ECO:0000256" key="1">
    <source>
        <dbReference type="SAM" id="SignalP"/>
    </source>
</evidence>
<dbReference type="InterPro" id="IPR038606">
    <property type="entry name" value="To_sf"/>
</dbReference>
<feature type="signal peptide" evidence="1">
    <location>
        <begin position="1"/>
        <end position="21"/>
    </location>
</feature>
<feature type="chain" id="PRO_5036787857" evidence="1">
    <location>
        <begin position="22"/>
        <end position="154"/>
    </location>
</feature>
<protein>
    <submittedName>
        <fullName evidence="3">Uncharacterized protein LOC125178545</fullName>
    </submittedName>
</protein>
<dbReference type="Gene3D" id="3.15.10.30">
    <property type="entry name" value="Haemolymph juvenile hormone binding protein"/>
    <property type="match status" value="1"/>
</dbReference>
<keyword evidence="2" id="KW-1185">Reference proteome</keyword>
<dbReference type="RefSeq" id="XP_047738522.1">
    <property type="nucleotide sequence ID" value="XM_047882566.1"/>
</dbReference>
<sequence>MGSHHWTTFAVISLIAARVTAEADCQEGRAAEKLLLHFQQDAPRGLPGLDLPPWMPLMTPLQVGPVTLLDTRARGLNDLVLHDLHVLAHNFTGSVKLSLPMLLVEGVYEIPGLWWTTTGHFNLTLTNISADTTISIAVLPDGCFYVYDYQCKGL</sequence>
<accession>A0A979FQ12</accession>